<protein>
    <submittedName>
        <fullName evidence="1">Uncharacterized protein</fullName>
    </submittedName>
</protein>
<accession>X1AEK8</accession>
<dbReference type="AlphaFoldDB" id="X1AEK8"/>
<reference evidence="1" key="1">
    <citation type="journal article" date="2014" name="Front. Microbiol.">
        <title>High frequency of phylogenetically diverse reductive dehalogenase-homologous genes in deep subseafloor sedimentary metagenomes.</title>
        <authorList>
            <person name="Kawai M."/>
            <person name="Futagami T."/>
            <person name="Toyoda A."/>
            <person name="Takaki Y."/>
            <person name="Nishi S."/>
            <person name="Hori S."/>
            <person name="Arai W."/>
            <person name="Tsubouchi T."/>
            <person name="Morono Y."/>
            <person name="Uchiyama I."/>
            <person name="Ito T."/>
            <person name="Fujiyama A."/>
            <person name="Inagaki F."/>
            <person name="Takami H."/>
        </authorList>
    </citation>
    <scope>NUCLEOTIDE SEQUENCE</scope>
    <source>
        <strain evidence="1">Expedition CK06-06</strain>
    </source>
</reference>
<organism evidence="1">
    <name type="scientific">marine sediment metagenome</name>
    <dbReference type="NCBI Taxonomy" id="412755"/>
    <lineage>
        <taxon>unclassified sequences</taxon>
        <taxon>metagenomes</taxon>
        <taxon>ecological metagenomes</taxon>
    </lineage>
</organism>
<dbReference type="EMBL" id="BART01007473">
    <property type="protein sequence ID" value="GAG58451.1"/>
    <property type="molecule type" value="Genomic_DNA"/>
</dbReference>
<comment type="caution">
    <text evidence="1">The sequence shown here is derived from an EMBL/GenBank/DDBJ whole genome shotgun (WGS) entry which is preliminary data.</text>
</comment>
<proteinExistence type="predicted"/>
<gene>
    <name evidence="1" type="ORF">S01H4_17005</name>
</gene>
<name>X1AEK8_9ZZZZ</name>
<sequence length="223" mass="24408">MVNAESLGNLIGQQFKQTKSETETQGLNPGTSSSLFVFADYRIRINVTKILVESRDVTGAMIWGKDSWGSPETWGGSKDPYSTVEEILLTQTIPTIARQEIAKWLASESAASPTHMALGTGSTAYSETNTALETEIARKVITTDISTSKQVEYILEILSTDTSFHGSAFREVGAFNNSVGGTLFSRGIISSLTMNNNKQPMLQLLSQKPQHHLFPAPNFHHNL</sequence>
<evidence type="ECO:0000313" key="1">
    <source>
        <dbReference type="EMBL" id="GAG58451.1"/>
    </source>
</evidence>